<dbReference type="Proteomes" id="UP001189429">
    <property type="component" value="Unassembled WGS sequence"/>
</dbReference>
<comment type="caution">
    <text evidence="2">The sequence shown here is derived from an EMBL/GenBank/DDBJ whole genome shotgun (WGS) entry which is preliminary data.</text>
</comment>
<evidence type="ECO:0000313" key="3">
    <source>
        <dbReference type="Proteomes" id="UP001189429"/>
    </source>
</evidence>
<accession>A0ABN9TLM3</accession>
<keyword evidence="3" id="KW-1185">Reference proteome</keyword>
<feature type="compositionally biased region" description="Basic residues" evidence="1">
    <location>
        <begin position="46"/>
        <end position="58"/>
    </location>
</feature>
<feature type="compositionally biased region" description="Basic and acidic residues" evidence="1">
    <location>
        <begin position="17"/>
        <end position="27"/>
    </location>
</feature>
<gene>
    <name evidence="2" type="ORF">PCOR1329_LOCUS40079</name>
</gene>
<feature type="compositionally biased region" description="Low complexity" evidence="1">
    <location>
        <begin position="59"/>
        <end position="68"/>
    </location>
</feature>
<organism evidence="2 3">
    <name type="scientific">Prorocentrum cordatum</name>
    <dbReference type="NCBI Taxonomy" id="2364126"/>
    <lineage>
        <taxon>Eukaryota</taxon>
        <taxon>Sar</taxon>
        <taxon>Alveolata</taxon>
        <taxon>Dinophyceae</taxon>
        <taxon>Prorocentrales</taxon>
        <taxon>Prorocentraceae</taxon>
        <taxon>Prorocentrum</taxon>
    </lineage>
</organism>
<protein>
    <submittedName>
        <fullName evidence="2">Uncharacterized protein</fullName>
    </submittedName>
</protein>
<name>A0ABN9TLM3_9DINO</name>
<feature type="region of interest" description="Disordered" evidence="1">
    <location>
        <begin position="1"/>
        <end position="80"/>
    </location>
</feature>
<dbReference type="EMBL" id="CAUYUJ010014837">
    <property type="protein sequence ID" value="CAK0846618.1"/>
    <property type="molecule type" value="Genomic_DNA"/>
</dbReference>
<sequence length="105" mass="11350">MIRPVSPGPAANGLAADLRHDAGRADPETQGNQNKASERPAPATRKPTRRAKRRRRGKGPTARKGAATRGRQAAHGLRRRFSLSILAWTRALQSGPSLKETYSSS</sequence>
<evidence type="ECO:0000313" key="2">
    <source>
        <dbReference type="EMBL" id="CAK0846618.1"/>
    </source>
</evidence>
<evidence type="ECO:0000256" key="1">
    <source>
        <dbReference type="SAM" id="MobiDB-lite"/>
    </source>
</evidence>
<proteinExistence type="predicted"/>
<reference evidence="2" key="1">
    <citation type="submission" date="2023-10" db="EMBL/GenBank/DDBJ databases">
        <authorList>
            <person name="Chen Y."/>
            <person name="Shah S."/>
            <person name="Dougan E. K."/>
            <person name="Thang M."/>
            <person name="Chan C."/>
        </authorList>
    </citation>
    <scope>NUCLEOTIDE SEQUENCE [LARGE SCALE GENOMIC DNA]</scope>
</reference>